<dbReference type="OrthoDB" id="8962756at2759"/>
<comment type="caution">
    <text evidence="1">The sequence shown here is derived from an EMBL/GenBank/DDBJ whole genome shotgun (WGS) entry which is preliminary data.</text>
</comment>
<reference evidence="1" key="1">
    <citation type="submission" date="2020-04" db="EMBL/GenBank/DDBJ databases">
        <authorList>
            <person name="Alioto T."/>
            <person name="Alioto T."/>
            <person name="Gomez Garrido J."/>
        </authorList>
    </citation>
    <scope>NUCLEOTIDE SEQUENCE</scope>
    <source>
        <strain evidence="1">A484AB</strain>
    </source>
</reference>
<evidence type="ECO:0000313" key="2">
    <source>
        <dbReference type="Proteomes" id="UP001152795"/>
    </source>
</evidence>
<protein>
    <submittedName>
        <fullName evidence="1">DNA polymerase</fullName>
    </submittedName>
</protein>
<dbReference type="PANTHER" id="PTHR33568:SF3">
    <property type="entry name" value="DNA-DIRECTED DNA POLYMERASE"/>
    <property type="match status" value="1"/>
</dbReference>
<sequence length="184" mass="21001">MQDLKQRTLEKIQFLKDNGYNVVQIWTCDIERQLPTEPEMKDFFDNFEIFEPLEPRHAFFGGRTNAFTTTSSQKRRSATWILQPLPMLATFNSNVLVVNLVKQFLGVTNTASILLAIPRLLLRTFNLSVTTLASGFPPECDTDEKKEQYIADYATKEGIQLDPRQIVKNPGLRALAKLMLNSFG</sequence>
<keyword evidence="2" id="KW-1185">Reference proteome</keyword>
<dbReference type="AlphaFoldDB" id="A0A6S7KUK3"/>
<gene>
    <name evidence="1" type="ORF">PACLA_8A000089</name>
</gene>
<dbReference type="Proteomes" id="UP001152795">
    <property type="component" value="Unassembled WGS sequence"/>
</dbReference>
<name>A0A6S7KUK3_PARCT</name>
<accession>A0A6S7KUK3</accession>
<proteinExistence type="predicted"/>
<feature type="non-terminal residue" evidence="1">
    <location>
        <position position="184"/>
    </location>
</feature>
<organism evidence="1 2">
    <name type="scientific">Paramuricea clavata</name>
    <name type="common">Red gorgonian</name>
    <name type="synonym">Violescent sea-whip</name>
    <dbReference type="NCBI Taxonomy" id="317549"/>
    <lineage>
        <taxon>Eukaryota</taxon>
        <taxon>Metazoa</taxon>
        <taxon>Cnidaria</taxon>
        <taxon>Anthozoa</taxon>
        <taxon>Octocorallia</taxon>
        <taxon>Malacalcyonacea</taxon>
        <taxon>Plexauridae</taxon>
        <taxon>Paramuricea</taxon>
    </lineage>
</organism>
<dbReference type="PANTHER" id="PTHR33568">
    <property type="entry name" value="DNA POLYMERASE"/>
    <property type="match status" value="1"/>
</dbReference>
<dbReference type="EMBL" id="CACRXK020037147">
    <property type="protein sequence ID" value="CAB4044991.1"/>
    <property type="molecule type" value="Genomic_DNA"/>
</dbReference>
<evidence type="ECO:0000313" key="1">
    <source>
        <dbReference type="EMBL" id="CAB4044991.1"/>
    </source>
</evidence>